<evidence type="ECO:0000313" key="5">
    <source>
        <dbReference type="EMBL" id="KAJ8037744.1"/>
    </source>
</evidence>
<dbReference type="Proteomes" id="UP001152320">
    <property type="component" value="Chromosome 8"/>
</dbReference>
<dbReference type="EMBL" id="JAIZAY010000008">
    <property type="protein sequence ID" value="KAJ8037744.1"/>
    <property type="molecule type" value="Genomic_DNA"/>
</dbReference>
<dbReference type="Gene3D" id="3.100.10.10">
    <property type="match status" value="1"/>
</dbReference>
<gene>
    <name evidence="5" type="ORF">HOLleu_18637</name>
</gene>
<keyword evidence="2 5" id="KW-0689">Ribosomal protein</keyword>
<keyword evidence="6" id="KW-1185">Reference proteome</keyword>
<name>A0A9Q1C445_HOLLE</name>
<dbReference type="AlphaFoldDB" id="A0A9Q1C445"/>
<dbReference type="GO" id="GO:0006412">
    <property type="term" value="P:translation"/>
    <property type="evidence" value="ECO:0007669"/>
    <property type="project" value="InterPro"/>
</dbReference>
<dbReference type="SUPFAM" id="SSF52080">
    <property type="entry name" value="Ribosomal proteins L15p and L18e"/>
    <property type="match status" value="1"/>
</dbReference>
<dbReference type="Pfam" id="PF17135">
    <property type="entry name" value="Ribosomal_L18"/>
    <property type="match status" value="1"/>
</dbReference>
<dbReference type="InterPro" id="IPR000039">
    <property type="entry name" value="Ribosomal_eL18"/>
</dbReference>
<dbReference type="PANTHER" id="PTHR10934">
    <property type="entry name" value="60S RIBOSOMAL PROTEIN L18"/>
    <property type="match status" value="1"/>
</dbReference>
<dbReference type="GO" id="GO:0003723">
    <property type="term" value="F:RNA binding"/>
    <property type="evidence" value="ECO:0007669"/>
    <property type="project" value="TreeGrafter"/>
</dbReference>
<evidence type="ECO:0000256" key="1">
    <source>
        <dbReference type="ARBA" id="ARBA00006815"/>
    </source>
</evidence>
<organism evidence="5 6">
    <name type="scientific">Holothuria leucospilota</name>
    <name type="common">Black long sea cucumber</name>
    <name type="synonym">Mertensiothuria leucospilota</name>
    <dbReference type="NCBI Taxonomy" id="206669"/>
    <lineage>
        <taxon>Eukaryota</taxon>
        <taxon>Metazoa</taxon>
        <taxon>Echinodermata</taxon>
        <taxon>Eleutherozoa</taxon>
        <taxon>Echinozoa</taxon>
        <taxon>Holothuroidea</taxon>
        <taxon>Aspidochirotacea</taxon>
        <taxon>Aspidochirotida</taxon>
        <taxon>Holothuriidae</taxon>
        <taxon>Holothuria</taxon>
    </lineage>
</organism>
<evidence type="ECO:0000313" key="6">
    <source>
        <dbReference type="Proteomes" id="UP001152320"/>
    </source>
</evidence>
<dbReference type="OrthoDB" id="6353017at2759"/>
<protein>
    <submittedName>
        <fullName evidence="5">60S ribosomal protein L18</fullName>
    </submittedName>
</protein>
<accession>A0A9Q1C445</accession>
<reference evidence="5" key="1">
    <citation type="submission" date="2021-10" db="EMBL/GenBank/DDBJ databases">
        <title>Tropical sea cucumber genome reveals ecological adaptation and Cuvierian tubules defense mechanism.</title>
        <authorList>
            <person name="Chen T."/>
        </authorList>
    </citation>
    <scope>NUCLEOTIDE SEQUENCE</scope>
    <source>
        <strain evidence="5">Nanhai2018</strain>
        <tissue evidence="5">Muscle</tissue>
    </source>
</reference>
<feature type="domain" description="Large ribosomal subunit protein uL15/eL18" evidence="4">
    <location>
        <begin position="1"/>
        <end position="136"/>
    </location>
</feature>
<proteinExistence type="inferred from homology"/>
<evidence type="ECO:0000259" key="4">
    <source>
        <dbReference type="Pfam" id="PF17135"/>
    </source>
</evidence>
<comment type="similarity">
    <text evidence="1">Belongs to the eukaryotic ribosomal protein eL18 family.</text>
</comment>
<dbReference type="GO" id="GO:0022625">
    <property type="term" value="C:cytosolic large ribosomal subunit"/>
    <property type="evidence" value="ECO:0007669"/>
    <property type="project" value="TreeGrafter"/>
</dbReference>
<keyword evidence="3" id="KW-0687">Ribonucleoprotein</keyword>
<evidence type="ECO:0000256" key="2">
    <source>
        <dbReference type="ARBA" id="ARBA00022980"/>
    </source>
</evidence>
<dbReference type="PANTHER" id="PTHR10934:SF2">
    <property type="entry name" value="LARGE RIBOSOMAL SUBUNIT PROTEIN EL18"/>
    <property type="match status" value="1"/>
</dbReference>
<dbReference type="InterPro" id="IPR021131">
    <property type="entry name" value="Ribosomal_uL15/eL18"/>
</dbReference>
<evidence type="ECO:0000256" key="3">
    <source>
        <dbReference type="ARBA" id="ARBA00023274"/>
    </source>
</evidence>
<dbReference type="FunFam" id="3.100.10.10:FF:000001">
    <property type="entry name" value="60S ribosomal protein L18"/>
    <property type="match status" value="1"/>
</dbReference>
<dbReference type="GO" id="GO:0003735">
    <property type="term" value="F:structural constituent of ribosome"/>
    <property type="evidence" value="ECO:0007669"/>
    <property type="project" value="InterPro"/>
</dbReference>
<comment type="caution">
    <text evidence="5">The sequence shown here is derived from an EMBL/GenBank/DDBJ whole genome shotgun (WGS) entry which is preliminary data.</text>
</comment>
<sequence>MSRTYCQPLALSRLVRHMKHEDRKDKIAVVIGSVTDDIRIFKVPKLKVCAMHVSERARGRILKAGGEIMTLDQLALKSPRGQNTVLLQGPRKARKVYRHFGKAPGTPHAHTKPYVRHKGRKFEMARGRRKSRGYKN</sequence>
<dbReference type="InterPro" id="IPR036227">
    <property type="entry name" value="Ribosomal_uL15/eL18_sf"/>
</dbReference>